<dbReference type="PANTHER" id="PTHR37181">
    <property type="entry name" value="F6A14.6 PROTEIN"/>
    <property type="match status" value="1"/>
</dbReference>
<reference evidence="1 2" key="1">
    <citation type="submission" date="2024-01" db="EMBL/GenBank/DDBJ databases">
        <authorList>
            <person name="Waweru B."/>
        </authorList>
    </citation>
    <scope>NUCLEOTIDE SEQUENCE [LARGE SCALE GENOMIC DNA]</scope>
</reference>
<sequence length="170" mass="18835">MVGPCPKASSVLGLKSCDWVPKLEDVVRWLGLVLDGDISSLVLHPEFHEELKSIEGFASSLSSVAKLGCTIANFIENLRTESKEYDEGDWDCSCDDGKYVVHEPTIVSIPLVKEKVVYQSIKQAQMNIDPPYLIDPSVIDHQPTEILKHNGIVVLKETKGQLCLVIMLCL</sequence>
<proteinExistence type="predicted"/>
<keyword evidence="2" id="KW-1185">Reference proteome</keyword>
<organism evidence="1 2">
    <name type="scientific">Dovyalis caffra</name>
    <dbReference type="NCBI Taxonomy" id="77055"/>
    <lineage>
        <taxon>Eukaryota</taxon>
        <taxon>Viridiplantae</taxon>
        <taxon>Streptophyta</taxon>
        <taxon>Embryophyta</taxon>
        <taxon>Tracheophyta</taxon>
        <taxon>Spermatophyta</taxon>
        <taxon>Magnoliopsida</taxon>
        <taxon>eudicotyledons</taxon>
        <taxon>Gunneridae</taxon>
        <taxon>Pentapetalae</taxon>
        <taxon>rosids</taxon>
        <taxon>fabids</taxon>
        <taxon>Malpighiales</taxon>
        <taxon>Salicaceae</taxon>
        <taxon>Flacourtieae</taxon>
        <taxon>Dovyalis</taxon>
    </lineage>
</organism>
<comment type="caution">
    <text evidence="1">The sequence shown here is derived from an EMBL/GenBank/DDBJ whole genome shotgun (WGS) entry which is preliminary data.</text>
</comment>
<gene>
    <name evidence="1" type="ORF">DCAF_LOCUS5599</name>
</gene>
<name>A0AAV1R1K4_9ROSI</name>
<accession>A0AAV1R1K4</accession>
<dbReference type="Proteomes" id="UP001314170">
    <property type="component" value="Unassembled WGS sequence"/>
</dbReference>
<dbReference type="EMBL" id="CAWUPB010000871">
    <property type="protein sequence ID" value="CAK7327881.1"/>
    <property type="molecule type" value="Genomic_DNA"/>
</dbReference>
<protein>
    <submittedName>
        <fullName evidence="1">Uncharacterized protein</fullName>
    </submittedName>
</protein>
<dbReference type="AlphaFoldDB" id="A0AAV1R1K4"/>
<evidence type="ECO:0000313" key="2">
    <source>
        <dbReference type="Proteomes" id="UP001314170"/>
    </source>
</evidence>
<dbReference type="PANTHER" id="PTHR37181:SF1">
    <property type="entry name" value="F6A14.6 PROTEIN"/>
    <property type="match status" value="1"/>
</dbReference>
<evidence type="ECO:0000313" key="1">
    <source>
        <dbReference type="EMBL" id="CAK7327881.1"/>
    </source>
</evidence>